<dbReference type="PANTHER" id="PTHR12496:SF0">
    <property type="entry name" value="METHYLTRANSFERASE DOMAIN-CONTAINING PROTEIN"/>
    <property type="match status" value="1"/>
</dbReference>
<dbReference type="InterPro" id="IPR052220">
    <property type="entry name" value="METTL25"/>
</dbReference>
<accession>A0A9P6AP16</accession>
<dbReference type="OrthoDB" id="10258156at2759"/>
<reference evidence="2" key="1">
    <citation type="journal article" date="2020" name="Nat. Commun.">
        <title>Large-scale genome sequencing of mycorrhizal fungi provides insights into the early evolution of symbiotic traits.</title>
        <authorList>
            <person name="Miyauchi S."/>
            <person name="Kiss E."/>
            <person name="Kuo A."/>
            <person name="Drula E."/>
            <person name="Kohler A."/>
            <person name="Sanchez-Garcia M."/>
            <person name="Morin E."/>
            <person name="Andreopoulos B."/>
            <person name="Barry K.W."/>
            <person name="Bonito G."/>
            <person name="Buee M."/>
            <person name="Carver A."/>
            <person name="Chen C."/>
            <person name="Cichocki N."/>
            <person name="Clum A."/>
            <person name="Culley D."/>
            <person name="Crous P.W."/>
            <person name="Fauchery L."/>
            <person name="Girlanda M."/>
            <person name="Hayes R.D."/>
            <person name="Keri Z."/>
            <person name="LaButti K."/>
            <person name="Lipzen A."/>
            <person name="Lombard V."/>
            <person name="Magnuson J."/>
            <person name="Maillard F."/>
            <person name="Murat C."/>
            <person name="Nolan M."/>
            <person name="Ohm R.A."/>
            <person name="Pangilinan J."/>
            <person name="Pereira M.F."/>
            <person name="Perotto S."/>
            <person name="Peter M."/>
            <person name="Pfister S."/>
            <person name="Riley R."/>
            <person name="Sitrit Y."/>
            <person name="Stielow J.B."/>
            <person name="Szollosi G."/>
            <person name="Zifcakova L."/>
            <person name="Stursova M."/>
            <person name="Spatafora J.W."/>
            <person name="Tedersoo L."/>
            <person name="Vaario L.M."/>
            <person name="Yamada A."/>
            <person name="Yan M."/>
            <person name="Wang P."/>
            <person name="Xu J."/>
            <person name="Bruns T."/>
            <person name="Baldrian P."/>
            <person name="Vilgalys R."/>
            <person name="Dunand C."/>
            <person name="Henrissat B."/>
            <person name="Grigoriev I.V."/>
            <person name="Hibbett D."/>
            <person name="Nagy L.G."/>
            <person name="Martin F.M."/>
        </authorList>
    </citation>
    <scope>NUCLEOTIDE SEQUENCE</scope>
    <source>
        <strain evidence="2">UP504</strain>
    </source>
</reference>
<evidence type="ECO:0000313" key="2">
    <source>
        <dbReference type="EMBL" id="KAF9508321.1"/>
    </source>
</evidence>
<comment type="caution">
    <text evidence="2">The sequence shown here is derived from an EMBL/GenBank/DDBJ whole genome shotgun (WGS) entry which is preliminary data.</text>
</comment>
<dbReference type="PANTHER" id="PTHR12496">
    <property type="entry name" value="CGI-41 METHYLTRANSFERASE"/>
    <property type="match status" value="1"/>
</dbReference>
<name>A0A9P6AP16_9AGAM</name>
<gene>
    <name evidence="2" type="ORF">BS47DRAFT_1332775</name>
</gene>
<dbReference type="AlphaFoldDB" id="A0A9P6AP16"/>
<dbReference type="Pfam" id="PF13679">
    <property type="entry name" value="Methyltransf_32"/>
    <property type="match status" value="1"/>
</dbReference>
<proteinExistence type="predicted"/>
<evidence type="ECO:0000313" key="3">
    <source>
        <dbReference type="Proteomes" id="UP000886523"/>
    </source>
</evidence>
<dbReference type="EMBL" id="MU129061">
    <property type="protein sequence ID" value="KAF9508321.1"/>
    <property type="molecule type" value="Genomic_DNA"/>
</dbReference>
<sequence>MNGMSPKKSHEVHRLSTCIRDFIRECSPFVIDVGAGQGYLARELASPSIPSARPMHVLALDSDMDQIDGAKRRGGCSPGKREGCAHPDTDGSPCKCGSITYRNAFVSSDSLVQEIESWIASFPCDTQPHVGRTQSDHARTYPVIMTGLHACGSLTPTVLRSFVSLSDPDSAPPDSHSSGIQWKPSALALVGCCYNLMKESDFPMTCWDGFAPLKLTRQHLQLACQCPYQWTLSDASWRGSRLSRKKVVYRALLGRLLSQHAQAAPDVLLQGKKLGRLNSSAYASWSTFLQQTSSRLGLSDILDPDYHLGLEPGHGFPEEFPRLAPRLACLHAMRSLLGPVIESVIIADRIVYLVDHLRPNWNIHAVNVFDLASGSARNVALVVDQPIDDGQG</sequence>
<organism evidence="2 3">
    <name type="scientific">Hydnum rufescens UP504</name>
    <dbReference type="NCBI Taxonomy" id="1448309"/>
    <lineage>
        <taxon>Eukaryota</taxon>
        <taxon>Fungi</taxon>
        <taxon>Dikarya</taxon>
        <taxon>Basidiomycota</taxon>
        <taxon>Agaricomycotina</taxon>
        <taxon>Agaricomycetes</taxon>
        <taxon>Cantharellales</taxon>
        <taxon>Hydnaceae</taxon>
        <taxon>Hydnum</taxon>
    </lineage>
</organism>
<feature type="domain" description="Methyltransferase" evidence="1">
    <location>
        <begin position="7"/>
        <end position="72"/>
    </location>
</feature>
<evidence type="ECO:0000259" key="1">
    <source>
        <dbReference type="Pfam" id="PF13679"/>
    </source>
</evidence>
<dbReference type="Proteomes" id="UP000886523">
    <property type="component" value="Unassembled WGS sequence"/>
</dbReference>
<protein>
    <recommendedName>
        <fullName evidence="1">Methyltransferase domain-containing protein</fullName>
    </recommendedName>
</protein>
<dbReference type="InterPro" id="IPR025714">
    <property type="entry name" value="Methyltranfer_dom"/>
</dbReference>
<keyword evidence="3" id="KW-1185">Reference proteome</keyword>